<dbReference type="GO" id="GO:0005975">
    <property type="term" value="P:carbohydrate metabolic process"/>
    <property type="evidence" value="ECO:0007669"/>
    <property type="project" value="InterPro"/>
</dbReference>
<dbReference type="PANTHER" id="PTHR45985">
    <property type="match status" value="1"/>
</dbReference>
<dbReference type="EMBL" id="JAACXV010000382">
    <property type="protein sequence ID" value="KAF7278904.1"/>
    <property type="molecule type" value="Genomic_DNA"/>
</dbReference>
<evidence type="ECO:0000313" key="3">
    <source>
        <dbReference type="Proteomes" id="UP000625711"/>
    </source>
</evidence>
<evidence type="ECO:0000313" key="2">
    <source>
        <dbReference type="EMBL" id="KAF7278904.1"/>
    </source>
</evidence>
<feature type="signal peptide" evidence="1">
    <location>
        <begin position="1"/>
        <end position="19"/>
    </location>
</feature>
<dbReference type="Proteomes" id="UP000625711">
    <property type="component" value="Unassembled WGS sequence"/>
</dbReference>
<dbReference type="SUPFAM" id="SSF88713">
    <property type="entry name" value="Glycoside hydrolase/deacetylase"/>
    <property type="match status" value="1"/>
</dbReference>
<sequence>MKFSTSFVLLCCIFACSHGEDAEQCEEDKCLIDSNCRCSSTNNPIDASTAPQLVVLAFVEAVTTELYENRWSELLESRKNPDGSYIGATFYVPHEYTDYQKVQDIASIGFEVAVHSISNDAHQDYWRDANVTLLEQEFGGQRKIISKFANIDEKYITGVMTPQFQLAGDNSIKAFVQQGFAYDSSWPTKSPYFPYTFDYASTQSCDVGNSCPKESHPGFWEAPIIDLVSEDDVCATIAACFRQRNNQTKEEISDWLVQQVDTQRQANRAPVILIIESTWFDNVENSWDGLVDALDKLEALPDVYFVTQARVIEWLKNPVPLSEFETGLIEPALGCSPFTCKLSKPDGTIRYMNSCVQCPKSYPWLGNPEGN</sequence>
<dbReference type="InterPro" id="IPR052740">
    <property type="entry name" value="CE4"/>
</dbReference>
<reference evidence="2" key="1">
    <citation type="submission" date="2020-08" db="EMBL/GenBank/DDBJ databases">
        <title>Genome sequencing and assembly of the red palm weevil Rhynchophorus ferrugineus.</title>
        <authorList>
            <person name="Dias G.B."/>
            <person name="Bergman C.M."/>
            <person name="Manee M."/>
        </authorList>
    </citation>
    <scope>NUCLEOTIDE SEQUENCE</scope>
    <source>
        <strain evidence="2">AA-2017</strain>
        <tissue evidence="2">Whole larva</tissue>
    </source>
</reference>
<comment type="caution">
    <text evidence="2">The sequence shown here is derived from an EMBL/GenBank/DDBJ whole genome shotgun (WGS) entry which is preliminary data.</text>
</comment>
<protein>
    <recommendedName>
        <fullName evidence="4">NodB homology domain-containing protein</fullName>
    </recommendedName>
</protein>
<dbReference type="GO" id="GO:0016787">
    <property type="term" value="F:hydrolase activity"/>
    <property type="evidence" value="ECO:0007669"/>
    <property type="project" value="UniProtKB-ARBA"/>
</dbReference>
<organism evidence="2 3">
    <name type="scientific">Rhynchophorus ferrugineus</name>
    <name type="common">Red palm weevil</name>
    <name type="synonym">Curculio ferrugineus</name>
    <dbReference type="NCBI Taxonomy" id="354439"/>
    <lineage>
        <taxon>Eukaryota</taxon>
        <taxon>Metazoa</taxon>
        <taxon>Ecdysozoa</taxon>
        <taxon>Arthropoda</taxon>
        <taxon>Hexapoda</taxon>
        <taxon>Insecta</taxon>
        <taxon>Pterygota</taxon>
        <taxon>Neoptera</taxon>
        <taxon>Endopterygota</taxon>
        <taxon>Coleoptera</taxon>
        <taxon>Polyphaga</taxon>
        <taxon>Cucujiformia</taxon>
        <taxon>Curculionidae</taxon>
        <taxon>Dryophthorinae</taxon>
        <taxon>Rhynchophorus</taxon>
    </lineage>
</organism>
<keyword evidence="3" id="KW-1185">Reference proteome</keyword>
<dbReference type="OrthoDB" id="504708at2759"/>
<proteinExistence type="predicted"/>
<dbReference type="Gene3D" id="3.20.20.370">
    <property type="entry name" value="Glycoside hydrolase/deacetylase"/>
    <property type="match status" value="1"/>
</dbReference>
<dbReference type="InterPro" id="IPR011330">
    <property type="entry name" value="Glyco_hydro/deAcase_b/a-brl"/>
</dbReference>
<name>A0A834IDS2_RHYFE</name>
<feature type="chain" id="PRO_5032919987" description="NodB homology domain-containing protein" evidence="1">
    <location>
        <begin position="20"/>
        <end position="371"/>
    </location>
</feature>
<evidence type="ECO:0008006" key="4">
    <source>
        <dbReference type="Google" id="ProtNLM"/>
    </source>
</evidence>
<dbReference type="AlphaFoldDB" id="A0A834IDS2"/>
<evidence type="ECO:0000256" key="1">
    <source>
        <dbReference type="SAM" id="SignalP"/>
    </source>
</evidence>
<accession>A0A834IDS2</accession>
<dbReference type="PANTHER" id="PTHR45985:SF8">
    <property type="entry name" value="CHITIN DEACETYLASE-LIKE 9, ISOFORM A"/>
    <property type="match status" value="1"/>
</dbReference>
<keyword evidence="1" id="KW-0732">Signal</keyword>
<gene>
    <name evidence="2" type="ORF">GWI33_007851</name>
</gene>